<evidence type="ECO:0000313" key="1">
    <source>
        <dbReference type="EMBL" id="RCW72222.1"/>
    </source>
</evidence>
<protein>
    <submittedName>
        <fullName evidence="1">Uncharacterized protein</fullName>
    </submittedName>
</protein>
<reference evidence="1 2" key="1">
    <citation type="submission" date="2018-07" db="EMBL/GenBank/DDBJ databases">
        <title>Freshwater and sediment microbial communities from various areas in North America, analyzing microbe dynamics in response to fracking.</title>
        <authorList>
            <person name="Lamendella R."/>
        </authorList>
    </citation>
    <scope>NUCLEOTIDE SEQUENCE [LARGE SCALE GENOMIC DNA]</scope>
    <source>
        <strain evidence="1 2">105B</strain>
    </source>
</reference>
<gene>
    <name evidence="1" type="ORF">DET61_103183</name>
</gene>
<evidence type="ECO:0000313" key="2">
    <source>
        <dbReference type="Proteomes" id="UP000253647"/>
    </source>
</evidence>
<proteinExistence type="predicted"/>
<sequence length="79" mass="9287">MTRQLIDIKSRHRGMAPELLYQRWRERLSGNPRLNMPSFADALNRIGFFLFTQLPHGRFEPLNGQRVHMIIDQLLGNAQ</sequence>
<dbReference type="EMBL" id="QPJI01000003">
    <property type="protein sequence ID" value="RCW72222.1"/>
    <property type="molecule type" value="Genomic_DNA"/>
</dbReference>
<name>A0A368XW87_MARNT</name>
<dbReference type="AlphaFoldDB" id="A0A368XW87"/>
<comment type="caution">
    <text evidence="1">The sequence shown here is derived from an EMBL/GenBank/DDBJ whole genome shotgun (WGS) entry which is preliminary data.</text>
</comment>
<dbReference type="Proteomes" id="UP000253647">
    <property type="component" value="Unassembled WGS sequence"/>
</dbReference>
<accession>A0A368XW87</accession>
<organism evidence="1 2">
    <name type="scientific">Marinobacter nauticus</name>
    <name type="common">Marinobacter hydrocarbonoclasticus</name>
    <name type="synonym">Marinobacter aquaeolei</name>
    <dbReference type="NCBI Taxonomy" id="2743"/>
    <lineage>
        <taxon>Bacteria</taxon>
        <taxon>Pseudomonadati</taxon>
        <taxon>Pseudomonadota</taxon>
        <taxon>Gammaproteobacteria</taxon>
        <taxon>Pseudomonadales</taxon>
        <taxon>Marinobacteraceae</taxon>
        <taxon>Marinobacter</taxon>
    </lineage>
</organism>